<dbReference type="GeneTree" id="ENSGT01100000263473"/>
<feature type="domain" description="C-type lectin" evidence="2">
    <location>
        <begin position="20"/>
        <end position="115"/>
    </location>
</feature>
<dbReference type="PANTHER" id="PTHR45784:SF5">
    <property type="entry name" value="C-TYPE LECTIN DOMAIN FAMILY 20 MEMBER A-RELATED"/>
    <property type="match status" value="1"/>
</dbReference>
<protein>
    <recommendedName>
        <fullName evidence="2">C-type lectin domain-containing protein</fullName>
    </recommendedName>
</protein>
<evidence type="ECO:0000256" key="1">
    <source>
        <dbReference type="SAM" id="SignalP"/>
    </source>
</evidence>
<dbReference type="PANTHER" id="PTHR45784">
    <property type="entry name" value="C-TYPE LECTIN DOMAIN FAMILY 20 MEMBER A-RELATED"/>
    <property type="match status" value="1"/>
</dbReference>
<feature type="chain" id="PRO_5021395426" description="C-type lectin domain-containing protein" evidence="1">
    <location>
        <begin position="20"/>
        <end position="170"/>
    </location>
</feature>
<organism evidence="3 4">
    <name type="scientific">Lates calcarifer</name>
    <name type="common">Barramundi</name>
    <name type="synonym">Holocentrus calcarifer</name>
    <dbReference type="NCBI Taxonomy" id="8187"/>
    <lineage>
        <taxon>Eukaryota</taxon>
        <taxon>Metazoa</taxon>
        <taxon>Chordata</taxon>
        <taxon>Craniata</taxon>
        <taxon>Vertebrata</taxon>
        <taxon>Euteleostomi</taxon>
        <taxon>Actinopterygii</taxon>
        <taxon>Neopterygii</taxon>
        <taxon>Teleostei</taxon>
        <taxon>Neoteleostei</taxon>
        <taxon>Acanthomorphata</taxon>
        <taxon>Carangaria</taxon>
        <taxon>Carangaria incertae sedis</taxon>
        <taxon>Centropomidae</taxon>
        <taxon>Lates</taxon>
    </lineage>
</organism>
<dbReference type="AlphaFoldDB" id="A0A4W6G543"/>
<dbReference type="PROSITE" id="PS50041">
    <property type="entry name" value="C_TYPE_LECTIN_2"/>
    <property type="match status" value="1"/>
</dbReference>
<evidence type="ECO:0000313" key="4">
    <source>
        <dbReference type="Proteomes" id="UP000314980"/>
    </source>
</evidence>
<evidence type="ECO:0000313" key="3">
    <source>
        <dbReference type="Ensembl" id="ENSLCAP00010058559.1"/>
    </source>
</evidence>
<dbReference type="InterPro" id="IPR001304">
    <property type="entry name" value="C-type_lectin-like"/>
</dbReference>
<dbReference type="SUPFAM" id="SSF56436">
    <property type="entry name" value="C-type lectin-like"/>
    <property type="match status" value="1"/>
</dbReference>
<dbReference type="Ensembl" id="ENSLCAT00010060160.1">
    <property type="protein sequence ID" value="ENSLCAP00010058559.1"/>
    <property type="gene ID" value="ENSLCAG00010027315.1"/>
</dbReference>
<dbReference type="InterPro" id="IPR016187">
    <property type="entry name" value="CTDL_fold"/>
</dbReference>
<reference evidence="4" key="1">
    <citation type="submission" date="2015-09" db="EMBL/GenBank/DDBJ databases">
        <authorList>
            <person name="Sai Rama Sridatta P."/>
        </authorList>
    </citation>
    <scope>NUCLEOTIDE SEQUENCE [LARGE SCALE GENOMIC DNA]</scope>
</reference>
<feature type="signal peptide" evidence="1">
    <location>
        <begin position="1"/>
        <end position="19"/>
    </location>
</feature>
<dbReference type="InParanoid" id="A0A4W6G543"/>
<dbReference type="Pfam" id="PF00059">
    <property type="entry name" value="Lectin_C"/>
    <property type="match status" value="1"/>
</dbReference>
<reference evidence="3" key="2">
    <citation type="submission" date="2025-08" db="UniProtKB">
        <authorList>
            <consortium name="Ensembl"/>
        </authorList>
    </citation>
    <scope>IDENTIFICATION</scope>
</reference>
<dbReference type="Gene3D" id="3.10.100.10">
    <property type="entry name" value="Mannose-Binding Protein A, subunit A"/>
    <property type="match status" value="1"/>
</dbReference>
<dbReference type="InterPro" id="IPR016186">
    <property type="entry name" value="C-type_lectin-like/link_sf"/>
</dbReference>
<sequence>FVNLFFLLLYLYWLCAVSSLPAHQYHLVYELKTMTEAQSYCRENYTDLATIDNMEDIMELLPSRQDIWIGLFRDSWKWSDGSNSSFRYWITGEPNEGTENCVLLNSVLLFWNSDNKDLFYSILVVDISLRTSTGIHCLGTLTIYKTFLPVYQVEVDIFCEGMKILTCWWR</sequence>
<proteinExistence type="predicted"/>
<reference evidence="3" key="3">
    <citation type="submission" date="2025-09" db="UniProtKB">
        <authorList>
            <consortium name="Ensembl"/>
        </authorList>
    </citation>
    <scope>IDENTIFICATION</scope>
</reference>
<keyword evidence="4" id="KW-1185">Reference proteome</keyword>
<keyword evidence="1" id="KW-0732">Signal</keyword>
<name>A0A4W6G543_LATCA</name>
<dbReference type="Proteomes" id="UP000314980">
    <property type="component" value="Unassembled WGS sequence"/>
</dbReference>
<accession>A0A4W6G543</accession>
<evidence type="ECO:0000259" key="2">
    <source>
        <dbReference type="PROSITE" id="PS50041"/>
    </source>
</evidence>
<dbReference type="SMART" id="SM00034">
    <property type="entry name" value="CLECT"/>
    <property type="match status" value="1"/>
</dbReference>